<dbReference type="KEGG" id="rfo:REIFOR_02656"/>
<keyword evidence="2" id="KW-0488">Methylation</keyword>
<name>A0A2K8KSR9_9GAMM</name>
<dbReference type="InterPro" id="IPR012902">
    <property type="entry name" value="N_methyl_site"/>
</dbReference>
<dbReference type="InterPro" id="IPR001082">
    <property type="entry name" value="Pilin"/>
</dbReference>
<dbReference type="OrthoDB" id="5918848at2"/>
<protein>
    <submittedName>
        <fullName evidence="5">Type IV pilin PilA</fullName>
    </submittedName>
</protein>
<evidence type="ECO:0000256" key="3">
    <source>
        <dbReference type="RuleBase" id="RU000389"/>
    </source>
</evidence>
<dbReference type="Gene3D" id="3.30.700.10">
    <property type="entry name" value="Glycoprotein, Type 4 Pilin"/>
    <property type="match status" value="1"/>
</dbReference>
<dbReference type="PROSITE" id="PS00409">
    <property type="entry name" value="PROKAR_NTER_METHYL"/>
    <property type="match status" value="1"/>
</dbReference>
<organism evidence="5 6">
    <name type="scientific">Reinekea forsetii</name>
    <dbReference type="NCBI Taxonomy" id="1336806"/>
    <lineage>
        <taxon>Bacteria</taxon>
        <taxon>Pseudomonadati</taxon>
        <taxon>Pseudomonadota</taxon>
        <taxon>Gammaproteobacteria</taxon>
        <taxon>Oceanospirillales</taxon>
        <taxon>Saccharospirillaceae</taxon>
        <taxon>Reinekea</taxon>
    </lineage>
</organism>
<evidence type="ECO:0000256" key="4">
    <source>
        <dbReference type="SAM" id="Phobius"/>
    </source>
</evidence>
<keyword evidence="4" id="KW-1133">Transmembrane helix</keyword>
<comment type="similarity">
    <text evidence="1 3">Belongs to the N-Me-Phe pilin family.</text>
</comment>
<dbReference type="GO" id="GO:0007155">
    <property type="term" value="P:cell adhesion"/>
    <property type="evidence" value="ECO:0007669"/>
    <property type="project" value="InterPro"/>
</dbReference>
<evidence type="ECO:0000313" key="5">
    <source>
        <dbReference type="EMBL" id="ATX77780.1"/>
    </source>
</evidence>
<gene>
    <name evidence="5" type="primary">pilA</name>
    <name evidence="5" type="ORF">REIFOR_02656</name>
</gene>
<dbReference type="NCBIfam" id="TIGR02532">
    <property type="entry name" value="IV_pilin_GFxxxE"/>
    <property type="match status" value="1"/>
</dbReference>
<sequence>MKKQQGFTLIELMIVVAIIGILAAIAIPQYQDYIARTQVQRVVGELSGLKTAVEENLMRGKLNFNSADLGFVSSNLVDNTQTAAIAAAAKTATTAQITAAGISGLRVGEEAAGDGTLGAQEPFTDTGEGTISLLMASGVLGQAAGIVNGTVINLTRAGNGAWTCTIDSTTPAGADTWKVSYVPSGCD</sequence>
<dbReference type="GO" id="GO:0043107">
    <property type="term" value="P:type IV pilus-dependent motility"/>
    <property type="evidence" value="ECO:0007669"/>
    <property type="project" value="TreeGrafter"/>
</dbReference>
<dbReference type="PANTHER" id="PTHR30093:SF34">
    <property type="entry name" value="PREPILIN PEPTIDASE-DEPENDENT PROTEIN D"/>
    <property type="match status" value="1"/>
</dbReference>
<keyword evidence="4" id="KW-0812">Transmembrane</keyword>
<accession>A0A2K8KSR9</accession>
<keyword evidence="3" id="KW-0281">Fimbrium</keyword>
<dbReference type="Proteomes" id="UP000229757">
    <property type="component" value="Chromosome"/>
</dbReference>
<dbReference type="SUPFAM" id="SSF54523">
    <property type="entry name" value="Pili subunits"/>
    <property type="match status" value="1"/>
</dbReference>
<dbReference type="GO" id="GO:0044096">
    <property type="term" value="C:type IV pilus"/>
    <property type="evidence" value="ECO:0007669"/>
    <property type="project" value="TreeGrafter"/>
</dbReference>
<proteinExistence type="inferred from homology"/>
<dbReference type="AlphaFoldDB" id="A0A2K8KSR9"/>
<keyword evidence="6" id="KW-1185">Reference proteome</keyword>
<dbReference type="Pfam" id="PF07963">
    <property type="entry name" value="N_methyl"/>
    <property type="match status" value="1"/>
</dbReference>
<dbReference type="Pfam" id="PF00114">
    <property type="entry name" value="Pilin"/>
    <property type="match status" value="1"/>
</dbReference>
<evidence type="ECO:0000313" key="6">
    <source>
        <dbReference type="Proteomes" id="UP000229757"/>
    </source>
</evidence>
<dbReference type="PANTHER" id="PTHR30093">
    <property type="entry name" value="GENERAL SECRETION PATHWAY PROTEIN G"/>
    <property type="match status" value="1"/>
</dbReference>
<dbReference type="RefSeq" id="WP_100258011.1">
    <property type="nucleotide sequence ID" value="NZ_CP011797.1"/>
</dbReference>
<keyword evidence="4" id="KW-0472">Membrane</keyword>
<evidence type="ECO:0000256" key="1">
    <source>
        <dbReference type="ARBA" id="ARBA00005233"/>
    </source>
</evidence>
<dbReference type="InterPro" id="IPR045584">
    <property type="entry name" value="Pilin-like"/>
</dbReference>
<reference evidence="5 6" key="1">
    <citation type="journal article" date="2017" name="Environ. Microbiol.">
        <title>Genomic and physiological analyses of 'Reinekea forsetii' reveal a versatile opportunistic lifestyle during spring algae blooms.</title>
        <authorList>
            <person name="Avci B."/>
            <person name="Hahnke R.L."/>
            <person name="Chafee M."/>
            <person name="Fischer T."/>
            <person name="Gruber-Vodicka H."/>
            <person name="Tegetmeyer H.E."/>
            <person name="Harder J."/>
            <person name="Fuchs B.M."/>
            <person name="Amann R.I."/>
            <person name="Teeling H."/>
        </authorList>
    </citation>
    <scope>NUCLEOTIDE SEQUENCE [LARGE SCALE GENOMIC DNA]</scope>
    <source>
        <strain evidence="5 6">Hel1_31_D35</strain>
    </source>
</reference>
<dbReference type="EMBL" id="CP011797">
    <property type="protein sequence ID" value="ATX77780.1"/>
    <property type="molecule type" value="Genomic_DNA"/>
</dbReference>
<evidence type="ECO:0000256" key="2">
    <source>
        <dbReference type="ARBA" id="ARBA00022481"/>
    </source>
</evidence>
<feature type="transmembrane region" description="Helical" evidence="4">
    <location>
        <begin position="7"/>
        <end position="27"/>
    </location>
</feature>